<feature type="transmembrane region" description="Helical" evidence="8">
    <location>
        <begin position="2048"/>
        <end position="2068"/>
    </location>
</feature>
<keyword evidence="5 9" id="KW-0732">Signal</keyword>
<evidence type="ECO:0000256" key="9">
    <source>
        <dbReference type="SAM" id="SignalP"/>
    </source>
</evidence>
<proteinExistence type="predicted"/>
<feature type="chain" id="PRO_5042107108" description="EF-hand domain-containing protein" evidence="9">
    <location>
        <begin position="22"/>
        <end position="2271"/>
    </location>
</feature>
<evidence type="ECO:0000259" key="10">
    <source>
        <dbReference type="PROSITE" id="PS50222"/>
    </source>
</evidence>
<dbReference type="EMBL" id="LGRX02023531">
    <property type="protein sequence ID" value="KAK3254482.1"/>
    <property type="molecule type" value="Genomic_DNA"/>
</dbReference>
<dbReference type="SMART" id="SM00710">
    <property type="entry name" value="PbH1"/>
    <property type="match status" value="15"/>
</dbReference>
<dbReference type="InterPro" id="IPR003368">
    <property type="entry name" value="POMP_repeat"/>
</dbReference>
<dbReference type="PROSITE" id="PS50222">
    <property type="entry name" value="EF_HAND_2"/>
    <property type="match status" value="1"/>
</dbReference>
<dbReference type="InterPro" id="IPR011050">
    <property type="entry name" value="Pectin_lyase_fold/virulence"/>
</dbReference>
<keyword evidence="7" id="KW-0998">Cell outer membrane</keyword>
<evidence type="ECO:0000313" key="11">
    <source>
        <dbReference type="EMBL" id="KAK3254482.1"/>
    </source>
</evidence>
<dbReference type="InterPro" id="IPR018247">
    <property type="entry name" value="EF_Hand_1_Ca_BS"/>
</dbReference>
<dbReference type="GO" id="GO:0005509">
    <property type="term" value="F:calcium ion binding"/>
    <property type="evidence" value="ECO:0007669"/>
    <property type="project" value="InterPro"/>
</dbReference>
<feature type="transmembrane region" description="Helical" evidence="8">
    <location>
        <begin position="1524"/>
        <end position="1546"/>
    </location>
</feature>
<reference evidence="11 12" key="1">
    <citation type="journal article" date="2015" name="Genome Biol. Evol.">
        <title>Comparative Genomics of a Bacterivorous Green Alga Reveals Evolutionary Causalities and Consequences of Phago-Mixotrophic Mode of Nutrition.</title>
        <authorList>
            <person name="Burns J.A."/>
            <person name="Paasch A."/>
            <person name="Narechania A."/>
            <person name="Kim E."/>
        </authorList>
    </citation>
    <scope>NUCLEOTIDE SEQUENCE [LARGE SCALE GENOMIC DNA]</scope>
    <source>
        <strain evidence="11 12">PLY_AMNH</strain>
    </source>
</reference>
<keyword evidence="6 8" id="KW-0472">Membrane</keyword>
<feature type="signal peptide" evidence="9">
    <location>
        <begin position="1"/>
        <end position="21"/>
    </location>
</feature>
<name>A0AAE0F7L9_9CHLO</name>
<organism evidence="11 12">
    <name type="scientific">Cymbomonas tetramitiformis</name>
    <dbReference type="NCBI Taxonomy" id="36881"/>
    <lineage>
        <taxon>Eukaryota</taxon>
        <taxon>Viridiplantae</taxon>
        <taxon>Chlorophyta</taxon>
        <taxon>Pyramimonadophyceae</taxon>
        <taxon>Pyramimonadales</taxon>
        <taxon>Pyramimonadaceae</taxon>
        <taxon>Cymbomonas</taxon>
    </lineage>
</organism>
<dbReference type="PANTHER" id="PTHR11319">
    <property type="entry name" value="G PROTEIN-COUPLED RECEPTOR-RELATED"/>
    <property type="match status" value="1"/>
</dbReference>
<dbReference type="Proteomes" id="UP001190700">
    <property type="component" value="Unassembled WGS sequence"/>
</dbReference>
<dbReference type="InterPro" id="IPR002048">
    <property type="entry name" value="EF_hand_dom"/>
</dbReference>
<dbReference type="GO" id="GO:0005576">
    <property type="term" value="C:extracellular region"/>
    <property type="evidence" value="ECO:0007669"/>
    <property type="project" value="UniProtKB-SubCell"/>
</dbReference>
<feature type="transmembrane region" description="Helical" evidence="8">
    <location>
        <begin position="1587"/>
        <end position="1610"/>
    </location>
</feature>
<evidence type="ECO:0000256" key="4">
    <source>
        <dbReference type="ARBA" id="ARBA00022525"/>
    </source>
</evidence>
<feature type="transmembrane region" description="Helical" evidence="8">
    <location>
        <begin position="1756"/>
        <end position="1783"/>
    </location>
</feature>
<evidence type="ECO:0000256" key="8">
    <source>
        <dbReference type="SAM" id="Phobius"/>
    </source>
</evidence>
<accession>A0AAE0F7L9</accession>
<evidence type="ECO:0000256" key="1">
    <source>
        <dbReference type="ARBA" id="ARBA00004196"/>
    </source>
</evidence>
<dbReference type="SUPFAM" id="SSF51126">
    <property type="entry name" value="Pectin lyase-like"/>
    <property type="match status" value="4"/>
</dbReference>
<keyword evidence="12" id="KW-1185">Reference proteome</keyword>
<feature type="domain" description="EF-hand" evidence="10">
    <location>
        <begin position="31"/>
        <end position="66"/>
    </location>
</feature>
<feature type="transmembrane region" description="Helical" evidence="8">
    <location>
        <begin position="1653"/>
        <end position="1674"/>
    </location>
</feature>
<comment type="caution">
    <text evidence="11">The sequence shown here is derived from an EMBL/GenBank/DDBJ whole genome shotgun (WGS) entry which is preliminary data.</text>
</comment>
<gene>
    <name evidence="11" type="ORF">CYMTET_36303</name>
</gene>
<evidence type="ECO:0000313" key="12">
    <source>
        <dbReference type="Proteomes" id="UP001190700"/>
    </source>
</evidence>
<evidence type="ECO:0000256" key="3">
    <source>
        <dbReference type="ARBA" id="ARBA00004613"/>
    </source>
</evidence>
<evidence type="ECO:0000256" key="5">
    <source>
        <dbReference type="ARBA" id="ARBA00022729"/>
    </source>
</evidence>
<evidence type="ECO:0000256" key="2">
    <source>
        <dbReference type="ARBA" id="ARBA00004442"/>
    </source>
</evidence>
<evidence type="ECO:0000256" key="7">
    <source>
        <dbReference type="ARBA" id="ARBA00023237"/>
    </source>
</evidence>
<feature type="transmembrane region" description="Helical" evidence="8">
    <location>
        <begin position="2007"/>
        <end position="2036"/>
    </location>
</feature>
<feature type="transmembrane region" description="Helical" evidence="8">
    <location>
        <begin position="2075"/>
        <end position="2096"/>
    </location>
</feature>
<keyword evidence="8" id="KW-0812">Transmembrane</keyword>
<protein>
    <recommendedName>
        <fullName evidence="10">EF-hand domain-containing protein</fullName>
    </recommendedName>
</protein>
<evidence type="ECO:0000256" key="6">
    <source>
        <dbReference type="ARBA" id="ARBA00023136"/>
    </source>
</evidence>
<dbReference type="PROSITE" id="PS00018">
    <property type="entry name" value="EF_HAND_1"/>
    <property type="match status" value="1"/>
</dbReference>
<keyword evidence="8" id="KW-1133">Transmembrane helix</keyword>
<comment type="subcellular location">
    <subcellularLocation>
        <location evidence="1">Cell envelope</location>
    </subcellularLocation>
    <subcellularLocation>
        <location evidence="2">Cell outer membrane</location>
    </subcellularLocation>
    <subcellularLocation>
        <location evidence="3">Secreted</location>
    </subcellularLocation>
</comment>
<sequence length="2271" mass="241577">MRPRFVNFFVTALFFVKAILAYQSANSHVDSVFLSLQRVYKIADTDQDGCLQLEEFTSHFRHLQGFQDHEAAGRMLLQNDASSPAVCASTCYDKTCEAWLETQDNLTCANLETDYGCDCSGCALCESDTNATSDSNITVSNNSATGCASTCLEETCDVWMGTYDYLTCEDLQSDYGCDCTGCTLCEDSHGESTNDVTPPSPPSPPPYPPAPPLMVIGPVAYIETPHYSQEHLIEAVGDERITTIVLRVDVWLQNFPGLDLSRSLEVRGECVGDLCVIDGGQRGPMFILDGAENSIANETKLILSNLVLTNFRSQENGGVVHARSANTTIHINNCDLYHNSALNGGVVYAPYSGNINITGSSILQNTAEVNGGAVDAGGSGAITIADSALRDNNAEYGGVVNVAGGVDVIIARSNMAHNLADSEGGVVMRADGGGDIVVTGSNMLQNLAPYGGVVSGRGSGSISIATSHMIQQDAYGGGVVHFDGSGDITIADSYMTLNLVADKGCVAFARGSCGIAITGSVMVNNTAFLEGGVVCVAGGGDITITDSIMTNNSARNGGVAYGGEGGIVITDSIMTQNAANNGGVVYQDSNVGGFISISGSNMTRNFAGSFGAVAYFSPVLELISAISITDSHMAQHSAGYGAIYGELDTTLTDSIFTHNSAEVDGGVAHVGANLVIIGSNLSQNSAMQYGGVAYLLGDTSYSLTIARSNLTRNSAKIGGAVFIYAYEVMIDNSCLGYNTAFEVAGGMKFEYSNVTIRESSMYKNEALESDGGALESVYTSLTISGSSCIGNSAGGQGGCLHSVEGHVDVDNTTFTGNAAMYGGAVSVLASTLKARDGTVLESNQATVSGGGLYCTQDATVHALANISVSSNLAELGGGIFIGAPCSVQFLVGGVIRGNTATKEGGGVVLQTSYSPSSQATLYAQHLQLDSNQVMEFAGGGMSASSHSVVELRNARLTNNIAQNGNGGAIYAVESRILVADFSVLTENVANGNGGAAFLINSVTFELDSSEITANVAREKGGGLEVRNGSALTISNNSRISRNVAVEGAAINSIAADLSLAASVIQGNSASARTGGVRLYQGSVLEMEAVAAEGQQGSALLVGDGSYASINTSHFTANAAAPEEEEASGALLSERGSSVVLHQCRFEGNSGPAAAAAHLSGNVTIAQSNFTQNAASTYAPVYIHLQGDVVLDGLNFWNNSGVNGGAMYLVEASNSTSESSLHHFTKLHFEWNAATKGGSVAFWDPLDQFANASWPPACLECSYHNNTASYTTEDGWAGSAMSLRVDPRHSEERGEYPFDVPIIGEVVDGFGTVVTEDIQVFMSATCPVSGEVKRVARDGVVVFEDLVLSGAPGSGCSVQLSATLDGTEVTASTVVPLRVCRPGESYDPSAQRCDWCAETFLSMTNDTKECFACGTVEGITCPGGSSYEILNGYWLAPVAESCEDTECLMECVYPCDHAAACSTNGTQRGGTGFASVGRLELCALEDGFTSGVLCGGTSTVVCARGYYASVVGDDCHSCPGHSDSLWRFVAAAISLVILYMGAATYMLHQTTMASGLMLDADLKEEFDMMQEFGEMVTELAELTRVSRVIGFLFGYIQVVGQFTNIFSVHLVPDVLTEFLSVVSIINVDVGSLSFFVNMECASHHISSNLSSFEAAFVVTTCAPLIVVAINGCLFWMYSQYLRHKHQKVKAAQLELMVSKCFYQIASLTLFLLTLMHPTVSTMAVQVFNCNKYWYTEQEAIQSWLDLGSDTECHTRRWGALMMMSLVTITSFILGFPVGVFVFMYRSRRWVKCRLRRGDVRTHWQWLQQHGCTCAESSLGYELDVGSLLCEDESVKTRPVEGEPMAADSNCSPQSGFKGLPQFTPPIDDAPLSSIEAIATGHIENDSQDDYIDMLIRQSLVAHDKGIEGNAAGNADAGHVERGGTGSGEALVATMVTLRLSGADTCSAYMYQKKDAGDHGAVTLVPVTSLDATYTQQVLGAGFLNPFEDCYYFWQCYEICRRFLQTGGILLVTMLFDTEAGVAFALFLSVVALCNHLLFRPYSRDADDFLMMAILANQFVCHFFFFCLLLSDKHSEAFGAIMVSMQVGVVMCAFTLMFPDLLLLMTKVAHSESVQQTAKKVEGVSRRFSQFGTLNPVSEEYVGDEEQSKDGVISEQEAIRVSQGTAPKHQVEMETEICEFKCPEDNQQQRQVQETIRRVLTSKIEPFDHFKEPPDEGSPPGRTSWMLDRWLNTSATTIHTTAITTVNPTGYHIGTGKNLTSSYSNQRLDPQAI</sequence>
<dbReference type="InterPro" id="IPR006626">
    <property type="entry name" value="PbH1"/>
</dbReference>
<dbReference type="PANTHER" id="PTHR11319:SF35">
    <property type="entry name" value="OUTER MEMBRANE PROTEIN PMPC-RELATED"/>
    <property type="match status" value="1"/>
</dbReference>
<dbReference type="NCBIfam" id="TIGR01376">
    <property type="entry name" value="POMP_repeat"/>
    <property type="match status" value="1"/>
</dbReference>
<keyword evidence="4" id="KW-0964">Secreted</keyword>